<sequence length="486" mass="52127">MPLAPGDRPLLASKARLVRDRASGREILLYPERGLALNPVAAAVAARLDGARTVAEIAAEIAASFASTPPDAVERDVIAFLEELAARGLLEDRRAAVAGGDAAARGAPATQGPAPALEGGAAADAASHRPYTLIAELTYRCPLRCPYCSNPMELEGAAGELSTETWCRVFAEAAALGVMQLHLTGGEPLARRDLEALVRAARGAGLYTNLITSGVPLARERLAALRAAGLDNVQLSVQDADPERADRIAGYAAFDHKLAVAAWVKAEGLPLTVNVVLHRENIDHVPAIVALAERLGADRLELANTQYLGWALANRDALLPTRDQLERAFAVASAARERLLGRMEMVFVTPDYYAALPRACMDGWARRYLHIAPDGLVLPCHAAHTIPGLRFESVRDRPLAWIWREAPSMNRFRGDAWMAEPCRGCDRREADFGGCRCQAYHLTGDAAATDPACSLSPAHGIVEEARLRAAAARAAQPRYLHRGAPR</sequence>
<evidence type="ECO:0000256" key="5">
    <source>
        <dbReference type="ARBA" id="ARBA00022723"/>
    </source>
</evidence>
<comment type="catalytic activity">
    <reaction evidence="10">
        <text>[PQQ precursor protein] + S-adenosyl-L-methionine = E-Y cross-linked-[PQQ precursor protein] + 5'-deoxyadenosine + L-methionine + H(+)</text>
        <dbReference type="Rhea" id="RHEA:56836"/>
        <dbReference type="Rhea" id="RHEA-COMP:14800"/>
        <dbReference type="Rhea" id="RHEA-COMP:14801"/>
        <dbReference type="ChEBI" id="CHEBI:15378"/>
        <dbReference type="ChEBI" id="CHEBI:17319"/>
        <dbReference type="ChEBI" id="CHEBI:57844"/>
        <dbReference type="ChEBI" id="CHEBI:59789"/>
        <dbReference type="ChEBI" id="CHEBI:141026"/>
        <dbReference type="ChEBI" id="CHEBI:141027"/>
        <dbReference type="EC" id="1.21.98.4"/>
    </reaction>
</comment>
<dbReference type="Pfam" id="PF13186">
    <property type="entry name" value="SPASM"/>
    <property type="match status" value="1"/>
</dbReference>
<evidence type="ECO:0000256" key="8">
    <source>
        <dbReference type="ARBA" id="ARBA00023004"/>
    </source>
</evidence>
<dbReference type="OrthoDB" id="9782387at2"/>
<dbReference type="eggNOG" id="COG0535">
    <property type="taxonomic scope" value="Bacteria"/>
</dbReference>
<dbReference type="STRING" id="1254432.SCE1572_48085"/>
<evidence type="ECO:0000256" key="10">
    <source>
        <dbReference type="HAMAP-Rule" id="MF_00660"/>
    </source>
</evidence>
<dbReference type="PROSITE" id="PS51918">
    <property type="entry name" value="RADICAL_SAM"/>
    <property type="match status" value="1"/>
</dbReference>
<dbReference type="GO" id="GO:0009975">
    <property type="term" value="F:cyclase activity"/>
    <property type="evidence" value="ECO:0007669"/>
    <property type="project" value="UniProtKB-UniRule"/>
</dbReference>
<dbReference type="PANTHER" id="PTHR11228:SF7">
    <property type="entry name" value="PQQA PEPTIDE CYCLASE"/>
    <property type="match status" value="1"/>
</dbReference>
<dbReference type="GO" id="GO:0032324">
    <property type="term" value="P:molybdopterin cofactor biosynthetic process"/>
    <property type="evidence" value="ECO:0007669"/>
    <property type="project" value="UniProtKB-ARBA"/>
</dbReference>
<feature type="domain" description="Radical SAM core" evidence="11">
    <location>
        <begin position="127"/>
        <end position="342"/>
    </location>
</feature>
<dbReference type="EC" id="1.21.98.4" evidence="10"/>
<keyword evidence="8 10" id="KW-0408">Iron</keyword>
<organism evidence="12 13">
    <name type="scientific">Sorangium cellulosum So0157-2</name>
    <dbReference type="NCBI Taxonomy" id="1254432"/>
    <lineage>
        <taxon>Bacteria</taxon>
        <taxon>Pseudomonadati</taxon>
        <taxon>Myxococcota</taxon>
        <taxon>Polyangia</taxon>
        <taxon>Polyangiales</taxon>
        <taxon>Polyangiaceae</taxon>
        <taxon>Sorangium</taxon>
    </lineage>
</organism>
<dbReference type="InterPro" id="IPR006638">
    <property type="entry name" value="Elp3/MiaA/NifB-like_rSAM"/>
</dbReference>
<dbReference type="GO" id="GO:0005506">
    <property type="term" value="F:iron ion binding"/>
    <property type="evidence" value="ECO:0007669"/>
    <property type="project" value="UniProtKB-UniRule"/>
</dbReference>
<keyword evidence="4 10" id="KW-0949">S-adenosyl-L-methionine</keyword>
<protein>
    <recommendedName>
        <fullName evidence="10">PqqA peptide cyclase</fullName>
        <ecNumber evidence="10">1.21.98.4</ecNumber>
    </recommendedName>
    <alternativeName>
        <fullName evidence="10">Coenzyme PQQ synthesis protein E</fullName>
    </alternativeName>
</protein>
<dbReference type="GO" id="GO:0018189">
    <property type="term" value="P:pyrroloquinoline quinone biosynthetic process"/>
    <property type="evidence" value="ECO:0007669"/>
    <property type="project" value="UniProtKB-UniRule"/>
</dbReference>
<dbReference type="SMART" id="SM00729">
    <property type="entry name" value="Elp3"/>
    <property type="match status" value="1"/>
</dbReference>
<dbReference type="NCBIfam" id="TIGR02109">
    <property type="entry name" value="PQQ_syn_pqqE"/>
    <property type="match status" value="1"/>
</dbReference>
<feature type="binding site" evidence="10">
    <location>
        <position position="145"/>
    </location>
    <ligand>
        <name>[4Fe-4S] cluster</name>
        <dbReference type="ChEBI" id="CHEBI:49883"/>
        <note>4Fe-4S-S-AdoMet</note>
    </ligand>
</feature>
<dbReference type="InterPro" id="IPR007197">
    <property type="entry name" value="rSAM"/>
</dbReference>
<dbReference type="PROSITE" id="PS01305">
    <property type="entry name" value="MOAA_NIFB_PQQE"/>
    <property type="match status" value="1"/>
</dbReference>
<dbReference type="InterPro" id="IPR022479">
    <property type="entry name" value="PqqD_bac"/>
</dbReference>
<evidence type="ECO:0000256" key="7">
    <source>
        <dbReference type="ARBA" id="ARBA00023002"/>
    </source>
</evidence>
<dbReference type="CDD" id="cd01335">
    <property type="entry name" value="Radical_SAM"/>
    <property type="match status" value="1"/>
</dbReference>
<dbReference type="InterPro" id="IPR023885">
    <property type="entry name" value="4Fe4S-binding_SPASM_dom"/>
</dbReference>
<dbReference type="Gene3D" id="1.10.10.1150">
    <property type="entry name" value="Coenzyme PQQ synthesis protein D (PqqD)"/>
    <property type="match status" value="1"/>
</dbReference>
<keyword evidence="6 10" id="KW-0884">PQQ biosynthesis</keyword>
<dbReference type="SFLD" id="SFLDS00029">
    <property type="entry name" value="Radical_SAM"/>
    <property type="match status" value="1"/>
</dbReference>
<comment type="subunit">
    <text evidence="2">Monomer. Interacts with PqqE.</text>
</comment>
<dbReference type="EMBL" id="CP003969">
    <property type="protein sequence ID" value="AGP41583.1"/>
    <property type="molecule type" value="Genomic_DNA"/>
</dbReference>
<dbReference type="GO" id="GO:0051539">
    <property type="term" value="F:4 iron, 4 sulfur cluster binding"/>
    <property type="evidence" value="ECO:0007669"/>
    <property type="project" value="UniProtKB-KW"/>
</dbReference>
<evidence type="ECO:0000256" key="9">
    <source>
        <dbReference type="ARBA" id="ARBA00023014"/>
    </source>
</evidence>
<keyword evidence="9 10" id="KW-0411">Iron-sulfur</keyword>
<dbReference type="Pfam" id="PF05402">
    <property type="entry name" value="PqqD"/>
    <property type="match status" value="1"/>
</dbReference>
<dbReference type="Gene3D" id="3.20.20.70">
    <property type="entry name" value="Aldolase class I"/>
    <property type="match status" value="1"/>
</dbReference>
<comment type="cofactor">
    <cofactor evidence="10">
        <name>[4Fe-4S] cluster</name>
        <dbReference type="ChEBI" id="CHEBI:49883"/>
    </cofactor>
    <text evidence="10">Binds 1 [4Fe-4S] cluster. The cluster is coordinated with 3 cysteines and an exchangeable S-adenosyl-L-methionine.</text>
</comment>
<proteinExistence type="inferred from homology"/>
<dbReference type="GO" id="GO:0048038">
    <property type="term" value="F:quinone binding"/>
    <property type="evidence" value="ECO:0007669"/>
    <property type="project" value="InterPro"/>
</dbReference>
<dbReference type="HAMAP" id="MF_00660">
    <property type="entry name" value="PqqE"/>
    <property type="match status" value="1"/>
</dbReference>
<dbReference type="InterPro" id="IPR000385">
    <property type="entry name" value="MoaA_NifB_PqqE_Fe-S-bd_CS"/>
</dbReference>
<dbReference type="NCBIfam" id="TIGR03859">
    <property type="entry name" value="PQQ_PqqD"/>
    <property type="match status" value="1"/>
</dbReference>
<dbReference type="AlphaFoldDB" id="S4YFB4"/>
<feature type="binding site" evidence="10">
    <location>
        <position position="141"/>
    </location>
    <ligand>
        <name>[4Fe-4S] cluster</name>
        <dbReference type="ChEBI" id="CHEBI:49883"/>
        <note>4Fe-4S-S-AdoMet</note>
    </ligand>
</feature>
<keyword evidence="3 10" id="KW-0004">4Fe-4S</keyword>
<dbReference type="UniPathway" id="UPA00539"/>
<dbReference type="InterPro" id="IPR058240">
    <property type="entry name" value="rSAM_sf"/>
</dbReference>
<evidence type="ECO:0000313" key="13">
    <source>
        <dbReference type="Proteomes" id="UP000014803"/>
    </source>
</evidence>
<comment type="similarity">
    <text evidence="10">Belongs to the radical SAM superfamily. PqqE family.</text>
</comment>
<evidence type="ECO:0000313" key="12">
    <source>
        <dbReference type="EMBL" id="AGP41583.1"/>
    </source>
</evidence>
<comment type="function">
    <text evidence="10">Catalyzes the cross-linking of a glutamate residue and a tyrosine residue in the PqqA protein as part of the biosynthesis of pyrroloquinoline quinone (PQQ).</text>
</comment>
<evidence type="ECO:0000256" key="2">
    <source>
        <dbReference type="ARBA" id="ARBA00011741"/>
    </source>
</evidence>
<dbReference type="Proteomes" id="UP000014803">
    <property type="component" value="Chromosome"/>
</dbReference>
<keyword evidence="5 10" id="KW-0479">Metal-binding</keyword>
<dbReference type="InterPro" id="IPR041881">
    <property type="entry name" value="PqqD_sf"/>
</dbReference>
<comment type="pathway">
    <text evidence="1 10">Cofactor biosynthesis; pyrroloquinoline quinone biosynthesis.</text>
</comment>
<evidence type="ECO:0000256" key="3">
    <source>
        <dbReference type="ARBA" id="ARBA00022485"/>
    </source>
</evidence>
<dbReference type="PATRIC" id="fig|1254432.3.peg.10850"/>
<dbReference type="Pfam" id="PF04055">
    <property type="entry name" value="Radical_SAM"/>
    <property type="match status" value="1"/>
</dbReference>
<evidence type="ECO:0000256" key="1">
    <source>
        <dbReference type="ARBA" id="ARBA00004886"/>
    </source>
</evidence>
<comment type="subunit">
    <text evidence="10">Interacts with PqqD. The interaction is necessary for activity of PqqE.</text>
</comment>
<evidence type="ECO:0000256" key="6">
    <source>
        <dbReference type="ARBA" id="ARBA00022905"/>
    </source>
</evidence>
<accession>S4YFB4</accession>
<keyword evidence="7 10" id="KW-0560">Oxidoreductase</keyword>
<dbReference type="InterPro" id="IPR050377">
    <property type="entry name" value="Radical_SAM_PqqE_MftC-like"/>
</dbReference>
<dbReference type="InterPro" id="IPR008792">
    <property type="entry name" value="PQQD"/>
</dbReference>
<gene>
    <name evidence="10" type="primary">pqqE</name>
    <name evidence="12" type="ORF">SCE1572_48085</name>
</gene>
<dbReference type="CDD" id="cd21119">
    <property type="entry name" value="SPASM_PqqE"/>
    <property type="match status" value="1"/>
</dbReference>
<dbReference type="InterPro" id="IPR013785">
    <property type="entry name" value="Aldolase_TIM"/>
</dbReference>
<dbReference type="PANTHER" id="PTHR11228">
    <property type="entry name" value="RADICAL SAM DOMAIN PROTEIN"/>
    <property type="match status" value="1"/>
</dbReference>
<dbReference type="SFLD" id="SFLDG01386">
    <property type="entry name" value="main_SPASM_domain-containing"/>
    <property type="match status" value="1"/>
</dbReference>
<evidence type="ECO:0000256" key="4">
    <source>
        <dbReference type="ARBA" id="ARBA00022691"/>
    </source>
</evidence>
<dbReference type="SFLD" id="SFLDG01067">
    <property type="entry name" value="SPASM/twitch_domain_containing"/>
    <property type="match status" value="1"/>
</dbReference>
<dbReference type="InterPro" id="IPR011843">
    <property type="entry name" value="PQQ_synth_PqqE_bac"/>
</dbReference>
<dbReference type="HOGENOM" id="CLU_009273_4_7_7"/>
<name>S4YFB4_SORCE</name>
<feature type="binding site" evidence="10">
    <location>
        <position position="148"/>
    </location>
    <ligand>
        <name>[4Fe-4S] cluster</name>
        <dbReference type="ChEBI" id="CHEBI:49883"/>
        <note>4Fe-4S-S-AdoMet</note>
    </ligand>
</feature>
<evidence type="ECO:0000259" key="11">
    <source>
        <dbReference type="PROSITE" id="PS51918"/>
    </source>
</evidence>
<reference evidence="12 13" key="1">
    <citation type="journal article" date="2013" name="Sci. Rep.">
        <title>Extraordinary expansion of a Sorangium cellulosum genome from an alkaline milieu.</title>
        <authorList>
            <person name="Han K."/>
            <person name="Li Z.F."/>
            <person name="Peng R."/>
            <person name="Zhu L.P."/>
            <person name="Zhou T."/>
            <person name="Wang L.G."/>
            <person name="Li S.G."/>
            <person name="Zhang X.B."/>
            <person name="Hu W."/>
            <person name="Wu Z.H."/>
            <person name="Qin N."/>
            <person name="Li Y.Z."/>
        </authorList>
    </citation>
    <scope>NUCLEOTIDE SEQUENCE [LARGE SCALE GENOMIC DNA]</scope>
    <source>
        <strain evidence="12 13">So0157-2</strain>
    </source>
</reference>
<dbReference type="GO" id="GO:0016491">
    <property type="term" value="F:oxidoreductase activity"/>
    <property type="evidence" value="ECO:0007669"/>
    <property type="project" value="UniProtKB-KW"/>
</dbReference>
<dbReference type="GO" id="GO:1904047">
    <property type="term" value="F:S-adenosyl-L-methionine binding"/>
    <property type="evidence" value="ECO:0007669"/>
    <property type="project" value="UniProtKB-UniRule"/>
</dbReference>
<dbReference type="SFLD" id="SFLDF00280">
    <property type="entry name" value="coenzyme_PQQ_synthesis_protein"/>
    <property type="match status" value="1"/>
</dbReference>
<dbReference type="NCBIfam" id="TIGR04085">
    <property type="entry name" value="rSAM_more_4Fe4S"/>
    <property type="match status" value="1"/>
</dbReference>
<dbReference type="SUPFAM" id="SSF102114">
    <property type="entry name" value="Radical SAM enzymes"/>
    <property type="match status" value="1"/>
</dbReference>
<dbReference type="KEGG" id="scu:SCE1572_48085"/>